<name>A0AAF0IPN2_9EURO</name>
<proteinExistence type="inferred from homology"/>
<dbReference type="InterPro" id="IPR002328">
    <property type="entry name" value="ADH_Zn_CS"/>
</dbReference>
<dbReference type="GO" id="GO:0008270">
    <property type="term" value="F:zinc ion binding"/>
    <property type="evidence" value="ECO:0007669"/>
    <property type="project" value="InterPro"/>
</dbReference>
<protein>
    <recommendedName>
        <fullName evidence="7">Enoyl reductase (ER) domain-containing protein</fullName>
    </recommendedName>
</protein>
<dbReference type="PANTHER" id="PTHR42813">
    <property type="entry name" value="ZINC-TYPE ALCOHOL DEHYDROGENASE-LIKE"/>
    <property type="match status" value="1"/>
</dbReference>
<keyword evidence="3 6" id="KW-0479">Metal-binding</keyword>
<dbReference type="Gene3D" id="3.40.50.720">
    <property type="entry name" value="NAD(P)-binding Rossmann-like Domain"/>
    <property type="match status" value="1"/>
</dbReference>
<dbReference type="SUPFAM" id="SSF50129">
    <property type="entry name" value="GroES-like"/>
    <property type="match status" value="1"/>
</dbReference>
<comment type="similarity">
    <text evidence="2 6">Belongs to the zinc-containing alcohol dehydrogenase family.</text>
</comment>
<dbReference type="Pfam" id="PF08240">
    <property type="entry name" value="ADH_N"/>
    <property type="match status" value="1"/>
</dbReference>
<keyword evidence="9" id="KW-1185">Reference proteome</keyword>
<dbReference type="GO" id="GO:0016491">
    <property type="term" value="F:oxidoreductase activity"/>
    <property type="evidence" value="ECO:0007669"/>
    <property type="project" value="UniProtKB-KW"/>
</dbReference>
<organism evidence="8 9">
    <name type="scientific">Emydomyces testavorans</name>
    <dbReference type="NCBI Taxonomy" id="2070801"/>
    <lineage>
        <taxon>Eukaryota</taxon>
        <taxon>Fungi</taxon>
        <taxon>Dikarya</taxon>
        <taxon>Ascomycota</taxon>
        <taxon>Pezizomycotina</taxon>
        <taxon>Eurotiomycetes</taxon>
        <taxon>Eurotiomycetidae</taxon>
        <taxon>Onygenales</taxon>
        <taxon>Nannizziopsiaceae</taxon>
        <taxon>Emydomyces</taxon>
    </lineage>
</organism>
<dbReference type="PROSITE" id="PS00059">
    <property type="entry name" value="ADH_ZINC"/>
    <property type="match status" value="1"/>
</dbReference>
<dbReference type="Gene3D" id="3.90.180.10">
    <property type="entry name" value="Medium-chain alcohol dehydrogenases, catalytic domain"/>
    <property type="match status" value="1"/>
</dbReference>
<comment type="cofactor">
    <cofactor evidence="1 6">
        <name>Zn(2+)</name>
        <dbReference type="ChEBI" id="CHEBI:29105"/>
    </cofactor>
</comment>
<dbReference type="InterPro" id="IPR013149">
    <property type="entry name" value="ADH-like_C"/>
</dbReference>
<dbReference type="EMBL" id="CP120631">
    <property type="protein sequence ID" value="WEW61454.1"/>
    <property type="molecule type" value="Genomic_DNA"/>
</dbReference>
<evidence type="ECO:0000256" key="5">
    <source>
        <dbReference type="ARBA" id="ARBA00023002"/>
    </source>
</evidence>
<evidence type="ECO:0000259" key="7">
    <source>
        <dbReference type="SMART" id="SM00829"/>
    </source>
</evidence>
<evidence type="ECO:0000256" key="4">
    <source>
        <dbReference type="ARBA" id="ARBA00022833"/>
    </source>
</evidence>
<dbReference type="InterPro" id="IPR036291">
    <property type="entry name" value="NAD(P)-bd_dom_sf"/>
</dbReference>
<evidence type="ECO:0000313" key="8">
    <source>
        <dbReference type="EMBL" id="WEW61454.1"/>
    </source>
</evidence>
<keyword evidence="4 6" id="KW-0862">Zinc</keyword>
<dbReference type="Pfam" id="PF00107">
    <property type="entry name" value="ADH_zinc_N"/>
    <property type="match status" value="1"/>
</dbReference>
<dbReference type="Proteomes" id="UP001219355">
    <property type="component" value="Chromosome 5"/>
</dbReference>
<evidence type="ECO:0000313" key="9">
    <source>
        <dbReference type="Proteomes" id="UP001219355"/>
    </source>
</evidence>
<gene>
    <name evidence="8" type="ORF">PRK78_006944</name>
</gene>
<evidence type="ECO:0000256" key="1">
    <source>
        <dbReference type="ARBA" id="ARBA00001947"/>
    </source>
</evidence>
<sequence>MLLAAGEVAGRVLSTNLNTTFRNHLGPALQRSKTSQIPQLLKYSQRSPLSFSIPSRALATKSSKSNYKMKALVYTGPGKVALEDRPKPQLSAPTDAIVKLKYGTICGTDLHIIKGDVPTATPGRILGHEGVGTIDELGSSVTGLRKGDTVLISCITACATCSFCQKGMRSHCEHGGWVLGNKSDGTQAEYVRIPWAMSSLYKLPDTVNLAEAVMLSDALPTGFECGTLNGKVQPGCSVAIVGAGPIGLTAMITAKLYSPAQLVLVDVDDSRLELAKQFGATHTLNSKKPDGVKQLLELTPNGQGYDAVIEAVGIPATFQLCQDLVNPGGIIANVGVHGSKVDLHLETLWDRNISITTRLVDTTTIPMLLRLFESKTLDVSKLITHHYKFNECEKAYDTFKAAADHKALKVSIEY</sequence>
<dbReference type="CDD" id="cd08286">
    <property type="entry name" value="FDH_like_ADH2"/>
    <property type="match status" value="1"/>
</dbReference>
<evidence type="ECO:0000256" key="3">
    <source>
        <dbReference type="ARBA" id="ARBA00022723"/>
    </source>
</evidence>
<dbReference type="AlphaFoldDB" id="A0AAF0IPN2"/>
<dbReference type="SUPFAM" id="SSF51735">
    <property type="entry name" value="NAD(P)-binding Rossmann-fold domains"/>
    <property type="match status" value="1"/>
</dbReference>
<feature type="domain" description="Enoyl reductase (ER)" evidence="7">
    <location>
        <begin position="76"/>
        <end position="402"/>
    </location>
</feature>
<evidence type="ECO:0000256" key="2">
    <source>
        <dbReference type="ARBA" id="ARBA00008072"/>
    </source>
</evidence>
<dbReference type="SMART" id="SM00829">
    <property type="entry name" value="PKS_ER"/>
    <property type="match status" value="1"/>
</dbReference>
<evidence type="ECO:0000256" key="6">
    <source>
        <dbReference type="RuleBase" id="RU361277"/>
    </source>
</evidence>
<keyword evidence="5" id="KW-0560">Oxidoreductase</keyword>
<accession>A0AAF0IPN2</accession>
<reference evidence="8" key="1">
    <citation type="submission" date="2023-03" db="EMBL/GenBank/DDBJ databases">
        <title>Emydomyces testavorans Genome Sequence.</title>
        <authorList>
            <person name="Hoyer L."/>
        </authorList>
    </citation>
    <scope>NUCLEOTIDE SEQUENCE</scope>
    <source>
        <strain evidence="8">16-2883</strain>
    </source>
</reference>
<dbReference type="InterPro" id="IPR013154">
    <property type="entry name" value="ADH-like_N"/>
</dbReference>
<dbReference type="InterPro" id="IPR011032">
    <property type="entry name" value="GroES-like_sf"/>
</dbReference>
<dbReference type="PANTHER" id="PTHR42813:SF4">
    <property type="entry name" value="NADP-DEPENDENT ISOPROPANOL DEHYDROGENASE"/>
    <property type="match status" value="1"/>
</dbReference>
<dbReference type="InterPro" id="IPR020843">
    <property type="entry name" value="ER"/>
</dbReference>